<proteinExistence type="predicted"/>
<dbReference type="EMBL" id="JH818440">
    <property type="protein sequence ID" value="EKC40418.1"/>
    <property type="molecule type" value="Genomic_DNA"/>
</dbReference>
<gene>
    <name evidence="1" type="ORF">CGI_10016067</name>
</gene>
<evidence type="ECO:0000313" key="1">
    <source>
        <dbReference type="EMBL" id="EKC40418.1"/>
    </source>
</evidence>
<name>K1R3R3_MAGGI</name>
<protein>
    <submittedName>
        <fullName evidence="1">Uncharacterized protein</fullName>
    </submittedName>
</protein>
<organism evidence="1">
    <name type="scientific">Magallana gigas</name>
    <name type="common">Pacific oyster</name>
    <name type="synonym">Crassostrea gigas</name>
    <dbReference type="NCBI Taxonomy" id="29159"/>
    <lineage>
        <taxon>Eukaryota</taxon>
        <taxon>Metazoa</taxon>
        <taxon>Spiralia</taxon>
        <taxon>Lophotrochozoa</taxon>
        <taxon>Mollusca</taxon>
        <taxon>Bivalvia</taxon>
        <taxon>Autobranchia</taxon>
        <taxon>Pteriomorphia</taxon>
        <taxon>Ostreida</taxon>
        <taxon>Ostreoidea</taxon>
        <taxon>Ostreidae</taxon>
        <taxon>Magallana</taxon>
    </lineage>
</organism>
<accession>K1R3R3</accession>
<sequence length="192" mass="22591">MSADKQEDKSADKEETEVEREIKFKEKGLETFKTLCKENGKLIDRAWNSVEYSILSIQDSEKDVKSLRKLDNDIRVVFEEYTERVNVYGECLRRVNNELAIKEEEKLKAYYTRASQLVENALEEIKNLRIDLVENASHISTTSSSERRRRGERKLEYLKKEAELQKEKLKLEQEEITHKPEAVRKNKCCDDG</sequence>
<dbReference type="AlphaFoldDB" id="K1R3R3"/>
<dbReference type="HOGENOM" id="CLU_1416409_0_0_1"/>
<dbReference type="InParanoid" id="K1R3R3"/>
<reference evidence="1" key="1">
    <citation type="journal article" date="2012" name="Nature">
        <title>The oyster genome reveals stress adaptation and complexity of shell formation.</title>
        <authorList>
            <person name="Zhang G."/>
            <person name="Fang X."/>
            <person name="Guo X."/>
            <person name="Li L."/>
            <person name="Luo R."/>
            <person name="Xu F."/>
            <person name="Yang P."/>
            <person name="Zhang L."/>
            <person name="Wang X."/>
            <person name="Qi H."/>
            <person name="Xiong Z."/>
            <person name="Que H."/>
            <person name="Xie Y."/>
            <person name="Holland P.W."/>
            <person name="Paps J."/>
            <person name="Zhu Y."/>
            <person name="Wu F."/>
            <person name="Chen Y."/>
            <person name="Wang J."/>
            <person name="Peng C."/>
            <person name="Meng J."/>
            <person name="Yang L."/>
            <person name="Liu J."/>
            <person name="Wen B."/>
            <person name="Zhang N."/>
            <person name="Huang Z."/>
            <person name="Zhu Q."/>
            <person name="Feng Y."/>
            <person name="Mount A."/>
            <person name="Hedgecock D."/>
            <person name="Xu Z."/>
            <person name="Liu Y."/>
            <person name="Domazet-Loso T."/>
            <person name="Du Y."/>
            <person name="Sun X."/>
            <person name="Zhang S."/>
            <person name="Liu B."/>
            <person name="Cheng P."/>
            <person name="Jiang X."/>
            <person name="Li J."/>
            <person name="Fan D."/>
            <person name="Wang W."/>
            <person name="Fu W."/>
            <person name="Wang T."/>
            <person name="Wang B."/>
            <person name="Zhang J."/>
            <person name="Peng Z."/>
            <person name="Li Y."/>
            <person name="Li N."/>
            <person name="Wang J."/>
            <person name="Chen M."/>
            <person name="He Y."/>
            <person name="Tan F."/>
            <person name="Song X."/>
            <person name="Zheng Q."/>
            <person name="Huang R."/>
            <person name="Yang H."/>
            <person name="Du X."/>
            <person name="Chen L."/>
            <person name="Yang M."/>
            <person name="Gaffney P.M."/>
            <person name="Wang S."/>
            <person name="Luo L."/>
            <person name="She Z."/>
            <person name="Ming Y."/>
            <person name="Huang W."/>
            <person name="Zhang S."/>
            <person name="Huang B."/>
            <person name="Zhang Y."/>
            <person name="Qu T."/>
            <person name="Ni P."/>
            <person name="Miao G."/>
            <person name="Wang J."/>
            <person name="Wang Q."/>
            <person name="Steinberg C.E."/>
            <person name="Wang H."/>
            <person name="Li N."/>
            <person name="Qian L."/>
            <person name="Zhang G."/>
            <person name="Li Y."/>
            <person name="Yang H."/>
            <person name="Liu X."/>
            <person name="Wang J."/>
            <person name="Yin Y."/>
            <person name="Wang J."/>
        </authorList>
    </citation>
    <scope>NUCLEOTIDE SEQUENCE [LARGE SCALE GENOMIC DNA]</scope>
    <source>
        <strain evidence="1">05x7-T-G4-1.051#20</strain>
    </source>
</reference>